<gene>
    <name evidence="3" type="ORF">I4X03_020460</name>
</gene>
<dbReference type="PANTHER" id="PTHR39200:SF1">
    <property type="entry name" value="AUTO-TRANSPORTER ADHESIN HEAD GIN DOMAIN-CONTAINING PROTEIN-RELATED"/>
    <property type="match status" value="1"/>
</dbReference>
<keyword evidence="4" id="KW-1185">Reference proteome</keyword>
<comment type="caution">
    <text evidence="3">The sequence shown here is derived from an EMBL/GenBank/DDBJ whole genome shotgun (WGS) entry which is preliminary data.</text>
</comment>
<proteinExistence type="predicted"/>
<accession>A0ABS7SUL0</accession>
<sequence length="207" mass="21935">MLRSTLALVLCLASVTAHADEQTRTVGQFKKIAISGAMNLVVDAGKPFSVSVQGDARFINRVTTRVVNGELRISTEEGKNINLKKHDRVVVSMPTLTSFDAEGAGLARLNNVQGDRLDVDYTGAGSLVINGKVRHLRIEAEGVGEVDTRGLIAQEADVSFEGIGSVSIYASEKLTADVEGMGNLTYYGNPKIVNKSVSGIGSVTAAR</sequence>
<dbReference type="Gene3D" id="2.160.20.120">
    <property type="match status" value="1"/>
</dbReference>
<evidence type="ECO:0000256" key="1">
    <source>
        <dbReference type="SAM" id="SignalP"/>
    </source>
</evidence>
<keyword evidence="1" id="KW-0732">Signal</keyword>
<organism evidence="3 4">
    <name type="scientific">Massilia soli</name>
    <dbReference type="NCBI Taxonomy" id="2792854"/>
    <lineage>
        <taxon>Bacteria</taxon>
        <taxon>Pseudomonadati</taxon>
        <taxon>Pseudomonadota</taxon>
        <taxon>Betaproteobacteria</taxon>
        <taxon>Burkholderiales</taxon>
        <taxon>Oxalobacteraceae</taxon>
        <taxon>Telluria group</taxon>
        <taxon>Massilia</taxon>
    </lineage>
</organism>
<feature type="signal peptide" evidence="1">
    <location>
        <begin position="1"/>
        <end position="19"/>
    </location>
</feature>
<dbReference type="Proteomes" id="UP000809349">
    <property type="component" value="Unassembled WGS sequence"/>
</dbReference>
<dbReference type="EMBL" id="JAFBIL020000009">
    <property type="protein sequence ID" value="MBZ2209648.1"/>
    <property type="molecule type" value="Genomic_DNA"/>
</dbReference>
<dbReference type="PANTHER" id="PTHR39200">
    <property type="entry name" value="HYPOTHETICAL EXPORTED PROTEIN"/>
    <property type="match status" value="1"/>
</dbReference>
<feature type="domain" description="Putative auto-transporter adhesin head GIN" evidence="2">
    <location>
        <begin position="28"/>
        <end position="190"/>
    </location>
</feature>
<dbReference type="RefSeq" id="WP_223470116.1">
    <property type="nucleotide sequence ID" value="NZ_JAFBIL020000009.1"/>
</dbReference>
<name>A0ABS7SUL0_9BURK</name>
<reference evidence="3 4" key="1">
    <citation type="submission" date="2021-08" db="EMBL/GenBank/DDBJ databases">
        <title>Massilia sp. R798.</title>
        <authorList>
            <person name="Baek J.H."/>
            <person name="Jung H.S."/>
            <person name="Kim K.R."/>
            <person name="Jeon C.O."/>
        </authorList>
    </citation>
    <scope>NUCLEOTIDE SEQUENCE [LARGE SCALE GENOMIC DNA]</scope>
    <source>
        <strain evidence="3 4">R798</strain>
    </source>
</reference>
<dbReference type="Pfam" id="PF10988">
    <property type="entry name" value="DUF2807"/>
    <property type="match status" value="1"/>
</dbReference>
<evidence type="ECO:0000259" key="2">
    <source>
        <dbReference type="Pfam" id="PF10988"/>
    </source>
</evidence>
<evidence type="ECO:0000313" key="4">
    <source>
        <dbReference type="Proteomes" id="UP000809349"/>
    </source>
</evidence>
<feature type="chain" id="PRO_5046152437" evidence="1">
    <location>
        <begin position="20"/>
        <end position="207"/>
    </location>
</feature>
<dbReference type="InterPro" id="IPR021255">
    <property type="entry name" value="DUF2807"/>
</dbReference>
<evidence type="ECO:0000313" key="3">
    <source>
        <dbReference type="EMBL" id="MBZ2209648.1"/>
    </source>
</evidence>
<protein>
    <submittedName>
        <fullName evidence="3">DUF2807 domain-containing protein</fullName>
    </submittedName>
</protein>